<evidence type="ECO:0000313" key="2">
    <source>
        <dbReference type="EMBL" id="PKI66071.1"/>
    </source>
</evidence>
<protein>
    <submittedName>
        <fullName evidence="2">Uncharacterized protein</fullName>
    </submittedName>
</protein>
<name>A0A2I0KC04_PUNGR</name>
<feature type="region of interest" description="Disordered" evidence="1">
    <location>
        <begin position="80"/>
        <end position="120"/>
    </location>
</feature>
<comment type="caution">
    <text evidence="2">The sequence shown here is derived from an EMBL/GenBank/DDBJ whole genome shotgun (WGS) entry which is preliminary data.</text>
</comment>
<organism evidence="2 3">
    <name type="scientific">Punica granatum</name>
    <name type="common">Pomegranate</name>
    <dbReference type="NCBI Taxonomy" id="22663"/>
    <lineage>
        <taxon>Eukaryota</taxon>
        <taxon>Viridiplantae</taxon>
        <taxon>Streptophyta</taxon>
        <taxon>Embryophyta</taxon>
        <taxon>Tracheophyta</taxon>
        <taxon>Spermatophyta</taxon>
        <taxon>Magnoliopsida</taxon>
        <taxon>eudicotyledons</taxon>
        <taxon>Gunneridae</taxon>
        <taxon>Pentapetalae</taxon>
        <taxon>rosids</taxon>
        <taxon>malvids</taxon>
        <taxon>Myrtales</taxon>
        <taxon>Lythraceae</taxon>
        <taxon>Punica</taxon>
    </lineage>
</organism>
<dbReference type="AlphaFoldDB" id="A0A2I0KC04"/>
<reference evidence="2 3" key="1">
    <citation type="submission" date="2017-11" db="EMBL/GenBank/DDBJ databases">
        <title>De-novo sequencing of pomegranate (Punica granatum L.) genome.</title>
        <authorList>
            <person name="Akparov Z."/>
            <person name="Amiraslanov A."/>
            <person name="Hajiyeva S."/>
            <person name="Abbasov M."/>
            <person name="Kaur K."/>
            <person name="Hamwieh A."/>
            <person name="Solovyev V."/>
            <person name="Salamov A."/>
            <person name="Braich B."/>
            <person name="Kosarev P."/>
            <person name="Mahmoud A."/>
            <person name="Hajiyev E."/>
            <person name="Babayeva S."/>
            <person name="Izzatullayeva V."/>
            <person name="Mammadov A."/>
            <person name="Mammadov A."/>
            <person name="Sharifova S."/>
            <person name="Ojaghi J."/>
            <person name="Eynullazada K."/>
            <person name="Bayramov B."/>
            <person name="Abdulazimova A."/>
            <person name="Shahmuradov I."/>
        </authorList>
    </citation>
    <scope>NUCLEOTIDE SEQUENCE [LARGE SCALE GENOMIC DNA]</scope>
    <source>
        <strain evidence="3">cv. AG2017</strain>
        <tissue evidence="2">Leaf</tissue>
    </source>
</reference>
<sequence>MALARNLEQYDSRGNSNGEHEVGWRIDAWRRNRLREFDHRSALVDDLPLIRNSKQWSLSLSREKKEAAVAKRNGETVLCRGKTGEENSMTGARRRERERERGQLKKTKRERGQCKMREEG</sequence>
<feature type="compositionally biased region" description="Basic and acidic residues" evidence="1">
    <location>
        <begin position="110"/>
        <end position="120"/>
    </location>
</feature>
<dbReference type="EMBL" id="PGOL01000696">
    <property type="protein sequence ID" value="PKI66071.1"/>
    <property type="molecule type" value="Genomic_DNA"/>
</dbReference>
<gene>
    <name evidence="2" type="ORF">CRG98_013566</name>
</gene>
<proteinExistence type="predicted"/>
<keyword evidence="3" id="KW-1185">Reference proteome</keyword>
<accession>A0A2I0KC04</accession>
<evidence type="ECO:0000313" key="3">
    <source>
        <dbReference type="Proteomes" id="UP000233551"/>
    </source>
</evidence>
<dbReference type="Proteomes" id="UP000233551">
    <property type="component" value="Unassembled WGS sequence"/>
</dbReference>
<feature type="compositionally biased region" description="Basic and acidic residues" evidence="1">
    <location>
        <begin position="93"/>
        <end position="103"/>
    </location>
</feature>
<evidence type="ECO:0000256" key="1">
    <source>
        <dbReference type="SAM" id="MobiDB-lite"/>
    </source>
</evidence>
<feature type="region of interest" description="Disordered" evidence="1">
    <location>
        <begin position="1"/>
        <end position="20"/>
    </location>
</feature>